<feature type="transmembrane region" description="Helical" evidence="7">
    <location>
        <begin position="21"/>
        <end position="42"/>
    </location>
</feature>
<evidence type="ECO:0000313" key="10">
    <source>
        <dbReference type="Proteomes" id="UP000533476"/>
    </source>
</evidence>
<comment type="subcellular location">
    <subcellularLocation>
        <location evidence="1 7">Cell membrane</location>
        <topology evidence="1 7">Multi-pass membrane protein</topology>
    </subcellularLocation>
</comment>
<gene>
    <name evidence="9" type="ORF">HIJ39_00620</name>
</gene>
<keyword evidence="5 7" id="KW-1133">Transmembrane helix</keyword>
<keyword evidence="6 7" id="KW-0472">Membrane</keyword>
<feature type="domain" description="ABC transmembrane type-1" evidence="8">
    <location>
        <begin position="81"/>
        <end position="271"/>
    </location>
</feature>
<accession>A0A7Y0L081</accession>
<dbReference type="EMBL" id="JABBVZ010000001">
    <property type="protein sequence ID" value="NMP20862.1"/>
    <property type="molecule type" value="Genomic_DNA"/>
</dbReference>
<dbReference type="GO" id="GO:0005886">
    <property type="term" value="C:plasma membrane"/>
    <property type="evidence" value="ECO:0007669"/>
    <property type="project" value="UniProtKB-SubCell"/>
</dbReference>
<dbReference type="PROSITE" id="PS50928">
    <property type="entry name" value="ABC_TM1"/>
    <property type="match status" value="1"/>
</dbReference>
<dbReference type="PANTHER" id="PTHR43386:SF1">
    <property type="entry name" value="D,D-DIPEPTIDE TRANSPORT SYSTEM PERMEASE PROTEIN DDPC-RELATED"/>
    <property type="match status" value="1"/>
</dbReference>
<evidence type="ECO:0000256" key="7">
    <source>
        <dbReference type="RuleBase" id="RU363032"/>
    </source>
</evidence>
<dbReference type="InterPro" id="IPR050366">
    <property type="entry name" value="BP-dependent_transpt_permease"/>
</dbReference>
<sequence>MSEPRPRSRRHRPRLTRDWRFWTGVGIFMFMLAFTYLGPLIYRQNPLLIHVNLMDQPPSLSFPLGTDNLGRSELARVMWGGQMILIVSLASTVGATLIGLAVGWASALGGRWADALGTWVTDIVLSVPQLVPILLIMNLYRLNTQALIAVVGLTSWPLVARIVRAQTLSIKERPYIEAAQSLGAGPLGLAGRHVLPNMGGTLLVALSNCLGATVLVVATASFFGFSLPPPAPNWATMIAYSSNAVFDGYWWLMIFPGLALVLVELSANLVADATHDVLARQGGAS</sequence>
<dbReference type="CDD" id="cd06261">
    <property type="entry name" value="TM_PBP2"/>
    <property type="match status" value="1"/>
</dbReference>
<dbReference type="RefSeq" id="WP_169095621.1">
    <property type="nucleotide sequence ID" value="NZ_JABBVZ010000001.1"/>
</dbReference>
<protein>
    <submittedName>
        <fullName evidence="9">ABC transporter permease</fullName>
    </submittedName>
</protein>
<comment type="similarity">
    <text evidence="7">Belongs to the binding-protein-dependent transport system permease family.</text>
</comment>
<dbReference type="Pfam" id="PF00528">
    <property type="entry name" value="BPD_transp_1"/>
    <property type="match status" value="1"/>
</dbReference>
<evidence type="ECO:0000256" key="3">
    <source>
        <dbReference type="ARBA" id="ARBA00022475"/>
    </source>
</evidence>
<reference evidence="9 10" key="1">
    <citation type="submission" date="2020-04" db="EMBL/GenBank/DDBJ databases">
        <authorList>
            <person name="Zhang R."/>
            <person name="Schippers A."/>
        </authorList>
    </citation>
    <scope>NUCLEOTIDE SEQUENCE [LARGE SCALE GENOMIC DNA]</scope>
    <source>
        <strain evidence="9 10">DSM 109850</strain>
    </source>
</reference>
<evidence type="ECO:0000313" key="9">
    <source>
        <dbReference type="EMBL" id="NMP20862.1"/>
    </source>
</evidence>
<keyword evidence="4 7" id="KW-0812">Transmembrane</keyword>
<keyword evidence="3" id="KW-1003">Cell membrane</keyword>
<dbReference type="GO" id="GO:0055085">
    <property type="term" value="P:transmembrane transport"/>
    <property type="evidence" value="ECO:0007669"/>
    <property type="project" value="InterPro"/>
</dbReference>
<dbReference type="InterPro" id="IPR000515">
    <property type="entry name" value="MetI-like"/>
</dbReference>
<dbReference type="InterPro" id="IPR035906">
    <property type="entry name" value="MetI-like_sf"/>
</dbReference>
<comment type="caution">
    <text evidence="9">The sequence shown here is derived from an EMBL/GenBank/DDBJ whole genome shotgun (WGS) entry which is preliminary data.</text>
</comment>
<organism evidence="9 10">
    <name type="scientific">Sulfobacillus harzensis</name>
    <dbReference type="NCBI Taxonomy" id="2729629"/>
    <lineage>
        <taxon>Bacteria</taxon>
        <taxon>Bacillati</taxon>
        <taxon>Bacillota</taxon>
        <taxon>Clostridia</taxon>
        <taxon>Eubacteriales</taxon>
        <taxon>Clostridiales Family XVII. Incertae Sedis</taxon>
        <taxon>Sulfobacillus</taxon>
    </lineage>
</organism>
<evidence type="ECO:0000256" key="1">
    <source>
        <dbReference type="ARBA" id="ARBA00004651"/>
    </source>
</evidence>
<evidence type="ECO:0000256" key="2">
    <source>
        <dbReference type="ARBA" id="ARBA00022448"/>
    </source>
</evidence>
<feature type="transmembrane region" description="Helical" evidence="7">
    <location>
        <begin position="83"/>
        <end position="107"/>
    </location>
</feature>
<evidence type="ECO:0000256" key="4">
    <source>
        <dbReference type="ARBA" id="ARBA00022692"/>
    </source>
</evidence>
<feature type="transmembrane region" description="Helical" evidence="7">
    <location>
        <begin position="248"/>
        <end position="271"/>
    </location>
</feature>
<dbReference type="Gene3D" id="1.10.3720.10">
    <property type="entry name" value="MetI-like"/>
    <property type="match status" value="1"/>
</dbReference>
<evidence type="ECO:0000256" key="6">
    <source>
        <dbReference type="ARBA" id="ARBA00023136"/>
    </source>
</evidence>
<dbReference type="PANTHER" id="PTHR43386">
    <property type="entry name" value="OLIGOPEPTIDE TRANSPORT SYSTEM PERMEASE PROTEIN APPC"/>
    <property type="match status" value="1"/>
</dbReference>
<feature type="transmembrane region" description="Helical" evidence="7">
    <location>
        <begin position="146"/>
        <end position="163"/>
    </location>
</feature>
<dbReference type="AlphaFoldDB" id="A0A7Y0L081"/>
<dbReference type="SUPFAM" id="SSF161098">
    <property type="entry name" value="MetI-like"/>
    <property type="match status" value="1"/>
</dbReference>
<feature type="transmembrane region" description="Helical" evidence="7">
    <location>
        <begin position="119"/>
        <end position="140"/>
    </location>
</feature>
<evidence type="ECO:0000259" key="8">
    <source>
        <dbReference type="PROSITE" id="PS50928"/>
    </source>
</evidence>
<name>A0A7Y0L081_9FIRM</name>
<keyword evidence="10" id="KW-1185">Reference proteome</keyword>
<evidence type="ECO:0000256" key="5">
    <source>
        <dbReference type="ARBA" id="ARBA00022989"/>
    </source>
</evidence>
<dbReference type="Proteomes" id="UP000533476">
    <property type="component" value="Unassembled WGS sequence"/>
</dbReference>
<feature type="transmembrane region" description="Helical" evidence="7">
    <location>
        <begin position="202"/>
        <end position="228"/>
    </location>
</feature>
<keyword evidence="2 7" id="KW-0813">Transport</keyword>
<proteinExistence type="inferred from homology"/>